<dbReference type="InterPro" id="IPR035906">
    <property type="entry name" value="MetI-like_sf"/>
</dbReference>
<keyword evidence="3" id="KW-1003">Cell membrane</keyword>
<keyword evidence="6 7" id="KW-0472">Membrane</keyword>
<dbReference type="Gene3D" id="1.10.3720.10">
    <property type="entry name" value="MetI-like"/>
    <property type="match status" value="1"/>
</dbReference>
<dbReference type="PANTHER" id="PTHR30151:SF0">
    <property type="entry name" value="ABC TRANSPORTER PERMEASE PROTEIN MJ0413-RELATED"/>
    <property type="match status" value="1"/>
</dbReference>
<gene>
    <name evidence="9" type="ORF">HMPREF9473_00560</name>
</gene>
<evidence type="ECO:0000256" key="3">
    <source>
        <dbReference type="ARBA" id="ARBA00022475"/>
    </source>
</evidence>
<dbReference type="PROSITE" id="PS50928">
    <property type="entry name" value="ABC_TM1"/>
    <property type="match status" value="1"/>
</dbReference>
<accession>G5IAI0</accession>
<evidence type="ECO:0000256" key="4">
    <source>
        <dbReference type="ARBA" id="ARBA00022692"/>
    </source>
</evidence>
<feature type="transmembrane region" description="Helical" evidence="7">
    <location>
        <begin position="82"/>
        <end position="104"/>
    </location>
</feature>
<dbReference type="Proteomes" id="UP000005384">
    <property type="component" value="Unassembled WGS sequence"/>
</dbReference>
<evidence type="ECO:0000256" key="2">
    <source>
        <dbReference type="ARBA" id="ARBA00022448"/>
    </source>
</evidence>
<evidence type="ECO:0000256" key="6">
    <source>
        <dbReference type="ARBA" id="ARBA00023136"/>
    </source>
</evidence>
<dbReference type="PATRIC" id="fig|742737.3.peg.558"/>
<dbReference type="AlphaFoldDB" id="G5IAI0"/>
<dbReference type="PANTHER" id="PTHR30151">
    <property type="entry name" value="ALKANE SULFONATE ABC TRANSPORTER-RELATED, MEMBRANE SUBUNIT"/>
    <property type="match status" value="1"/>
</dbReference>
<dbReference type="CDD" id="cd06261">
    <property type="entry name" value="TM_PBP2"/>
    <property type="match status" value="1"/>
</dbReference>
<evidence type="ECO:0000256" key="5">
    <source>
        <dbReference type="ARBA" id="ARBA00022989"/>
    </source>
</evidence>
<comment type="similarity">
    <text evidence="7">Belongs to the binding-protein-dependent transport system permease family.</text>
</comment>
<keyword evidence="4 7" id="KW-0812">Transmembrane</keyword>
<feature type="transmembrane region" description="Helical" evidence="7">
    <location>
        <begin position="20"/>
        <end position="43"/>
    </location>
</feature>
<dbReference type="Pfam" id="PF00528">
    <property type="entry name" value="BPD_transp_1"/>
    <property type="match status" value="1"/>
</dbReference>
<evidence type="ECO:0000256" key="1">
    <source>
        <dbReference type="ARBA" id="ARBA00004651"/>
    </source>
</evidence>
<dbReference type="SUPFAM" id="SSF161098">
    <property type="entry name" value="MetI-like"/>
    <property type="match status" value="1"/>
</dbReference>
<dbReference type="GO" id="GO:0005886">
    <property type="term" value="C:plasma membrane"/>
    <property type="evidence" value="ECO:0007669"/>
    <property type="project" value="UniProtKB-SubCell"/>
</dbReference>
<dbReference type="InterPro" id="IPR000515">
    <property type="entry name" value="MetI-like"/>
</dbReference>
<feature type="transmembrane region" description="Helical" evidence="7">
    <location>
        <begin position="237"/>
        <end position="259"/>
    </location>
</feature>
<sequence>MANHKPQSFYSLRTNFKYHVILPLVTIVVFLGVWELVGFFGIVPAKYLPAPSALVATFSDKLVNPKPEGATLIQNLVSSIQISFVGFLTAIVIGIPLGLLMGFYEPFDRFVKPVFEMIRPIPPIAWIPLTIVMLGIGFKAKVFIICFAAFVPCVMNAYTGIKLTNPTLIQVARACGASNLQIFFKVCIPSSVQMVFAGVQIALSASWSTLVAAEMLASSSGLGYMIQMGRLLARPDLIVLGMLIIGIIGFLLSALLTVLEQNLAKWRVVR</sequence>
<dbReference type="HOGENOM" id="CLU_046113_1_1_9"/>
<dbReference type="RefSeq" id="WP_006778544.1">
    <property type="nucleotide sequence ID" value="NZ_CP040506.1"/>
</dbReference>
<keyword evidence="2 7" id="KW-0813">Transport</keyword>
<proteinExistence type="inferred from homology"/>
<protein>
    <recommendedName>
        <fullName evidence="8">ABC transmembrane type-1 domain-containing protein</fullName>
    </recommendedName>
</protein>
<keyword evidence="5 7" id="KW-1133">Transmembrane helix</keyword>
<name>G5IAI0_9FIRM</name>
<evidence type="ECO:0000313" key="9">
    <source>
        <dbReference type="EMBL" id="EHI61537.1"/>
    </source>
</evidence>
<feature type="domain" description="ABC transmembrane type-1" evidence="8">
    <location>
        <begin position="76"/>
        <end position="256"/>
    </location>
</feature>
<keyword evidence="10" id="KW-1185">Reference proteome</keyword>
<dbReference type="EMBL" id="ADLN01000002">
    <property type="protein sequence ID" value="EHI61537.1"/>
    <property type="molecule type" value="Genomic_DNA"/>
</dbReference>
<feature type="transmembrane region" description="Helical" evidence="7">
    <location>
        <begin position="116"/>
        <end position="136"/>
    </location>
</feature>
<evidence type="ECO:0000256" key="7">
    <source>
        <dbReference type="RuleBase" id="RU363032"/>
    </source>
</evidence>
<dbReference type="OrthoDB" id="9796361at2"/>
<comment type="caution">
    <text evidence="9">The sequence shown here is derived from an EMBL/GenBank/DDBJ whole genome shotgun (WGS) entry which is preliminary data.</text>
</comment>
<reference evidence="9 10" key="1">
    <citation type="submission" date="2011-08" db="EMBL/GenBank/DDBJ databases">
        <title>The Genome Sequence of Clostridium hathewayi WAL-18680.</title>
        <authorList>
            <consortium name="The Broad Institute Genome Sequencing Platform"/>
            <person name="Earl A."/>
            <person name="Ward D."/>
            <person name="Feldgarden M."/>
            <person name="Gevers D."/>
            <person name="Finegold S.M."/>
            <person name="Summanen P.H."/>
            <person name="Molitoris D.R."/>
            <person name="Song M."/>
            <person name="Daigneault M."/>
            <person name="Allen-Vercoe E."/>
            <person name="Young S.K."/>
            <person name="Zeng Q."/>
            <person name="Gargeya S."/>
            <person name="Fitzgerald M."/>
            <person name="Haas B."/>
            <person name="Abouelleil A."/>
            <person name="Alvarado L."/>
            <person name="Arachchi H.M."/>
            <person name="Berlin A."/>
            <person name="Brown A."/>
            <person name="Chapman S.B."/>
            <person name="Chen Z."/>
            <person name="Dunbar C."/>
            <person name="Freedman E."/>
            <person name="Gearin G."/>
            <person name="Gellesch M."/>
            <person name="Goldberg J."/>
            <person name="Griggs A."/>
            <person name="Gujja S."/>
            <person name="Heiman D."/>
            <person name="Howarth C."/>
            <person name="Larson L."/>
            <person name="Lui A."/>
            <person name="MacDonald P.J.P."/>
            <person name="Montmayeur A."/>
            <person name="Murphy C."/>
            <person name="Neiman D."/>
            <person name="Pearson M."/>
            <person name="Priest M."/>
            <person name="Roberts A."/>
            <person name="Saif S."/>
            <person name="Shea T."/>
            <person name="Shenoy N."/>
            <person name="Sisk P."/>
            <person name="Stolte C."/>
            <person name="Sykes S."/>
            <person name="Wortman J."/>
            <person name="Nusbaum C."/>
            <person name="Birren B."/>
        </authorList>
    </citation>
    <scope>NUCLEOTIDE SEQUENCE [LARGE SCALE GENOMIC DNA]</scope>
    <source>
        <strain evidence="9 10">WAL-18680</strain>
    </source>
</reference>
<dbReference type="GO" id="GO:0055085">
    <property type="term" value="P:transmembrane transport"/>
    <property type="evidence" value="ECO:0007669"/>
    <property type="project" value="InterPro"/>
</dbReference>
<evidence type="ECO:0000259" key="8">
    <source>
        <dbReference type="PROSITE" id="PS50928"/>
    </source>
</evidence>
<comment type="subcellular location">
    <subcellularLocation>
        <location evidence="1 7">Cell membrane</location>
        <topology evidence="1 7">Multi-pass membrane protein</topology>
    </subcellularLocation>
</comment>
<evidence type="ECO:0000313" key="10">
    <source>
        <dbReference type="Proteomes" id="UP000005384"/>
    </source>
</evidence>
<organism evidence="9 10">
    <name type="scientific">Hungatella hathewayi WAL-18680</name>
    <dbReference type="NCBI Taxonomy" id="742737"/>
    <lineage>
        <taxon>Bacteria</taxon>
        <taxon>Bacillati</taxon>
        <taxon>Bacillota</taxon>
        <taxon>Clostridia</taxon>
        <taxon>Lachnospirales</taxon>
        <taxon>Lachnospiraceae</taxon>
        <taxon>Hungatella</taxon>
    </lineage>
</organism>